<dbReference type="Pfam" id="PF14223">
    <property type="entry name" value="Retrotran_gag_2"/>
    <property type="match status" value="1"/>
</dbReference>
<dbReference type="SUPFAM" id="SSF56672">
    <property type="entry name" value="DNA/RNA polymerases"/>
    <property type="match status" value="1"/>
</dbReference>
<dbReference type="PROSITE" id="PS50994">
    <property type="entry name" value="INTEGRASE"/>
    <property type="match status" value="1"/>
</dbReference>
<feature type="domain" description="Integrase catalytic" evidence="7">
    <location>
        <begin position="427"/>
        <end position="603"/>
    </location>
</feature>
<dbReference type="OMA" id="WGEAINT"/>
<dbReference type="GO" id="GO:0015074">
    <property type="term" value="P:DNA integration"/>
    <property type="evidence" value="ECO:0007669"/>
    <property type="project" value="InterPro"/>
</dbReference>
<protein>
    <recommendedName>
        <fullName evidence="10">Integrase catalytic domain-containing protein</fullName>
    </recommendedName>
</protein>
<dbReference type="EMBL" id="CCBP010000289">
    <property type="protein sequence ID" value="CDO75774.1"/>
    <property type="molecule type" value="Genomic_DNA"/>
</dbReference>
<dbReference type="GO" id="GO:0003723">
    <property type="term" value="F:RNA binding"/>
    <property type="evidence" value="ECO:0007669"/>
    <property type="project" value="UniProtKB-KW"/>
</dbReference>
<evidence type="ECO:0000259" key="6">
    <source>
        <dbReference type="PROSITE" id="PS50158"/>
    </source>
</evidence>
<dbReference type="Pfam" id="PF25597">
    <property type="entry name" value="SH3_retrovirus"/>
    <property type="match status" value="1"/>
</dbReference>
<dbReference type="GO" id="GO:0005634">
    <property type="term" value="C:nucleus"/>
    <property type="evidence" value="ECO:0007669"/>
    <property type="project" value="UniProtKB-ARBA"/>
</dbReference>
<comment type="caution">
    <text evidence="8">The sequence shown here is derived from an EMBL/GenBank/DDBJ whole genome shotgun (WGS) entry which is preliminary data.</text>
</comment>
<dbReference type="PANTHER" id="PTHR11439">
    <property type="entry name" value="GAG-POL-RELATED RETROTRANSPOSON"/>
    <property type="match status" value="1"/>
</dbReference>
<keyword evidence="2" id="KW-0064">Aspartyl protease</keyword>
<sequence length="1305" mass="145562">MSQRESKATGPAVVTTLAETFQETGPIGIIEARQKLFHAQCPEGGDIEEHLRKLRAYRSELHALGQADADSDFAMIILTSLPDSWNPFIRAIDPSDLLSPGFSQAAKLTSVKLIARILQEDHRGKRDDDQDTALKTTDKLTITCHLCGRRGHYARECRLRPCSGQRFNRNSCHDQDNDRWRDSCHYSRDNNSRANIADDHVTVSDSDSNSDSDARTPARQVLGTIWLADEDPDVALAARSPDAYYLDSGATVHVARDRIQFREYTDTPGRTIQGVGGHDVAQLGQGTIKLLSHVDQRSPLPITLQHVAHIPSATHNLILVSRITETGAHVSFKGNTVEIRSAEGQLLLTGTKSGRLYKLNVSTDYNTAFAARDAPRTWDDWHRVYGHINYDYLRLLARKGLVTGMTVDETAPATEQCRACIEAKQRVCPFPKMSFSQVGHIGDLVVCDMWGPARYRGAHSEYYFMLITDVKTRYAMRYFSSDKKHQLDAIRAYRSFLKTQKNIRLKMIRVDNGKEFVNRPIKQFLRSHSICLKLTAPHSSAQNGIAERSFLTVLNAARAMLFESNLPIKLWPEAVNYTVYLKNHAPTRALPNKTPFEAFWGCKPDVSHLCEFGATCWVLRQDTGVHKLMRKSRPCCFIGFSEESRAYRLYDPATGQIITSRNVIFERTCSHLEGETPSLPPLAVEGEQPTPEQPPVVSKSLNAPTVSAPAPVTPAPKPSNSAAVPGAPTKPSPSQIPMYTRALRHTGANVDYRRLNNPDARKPAARFQAPTSSAPTPDNPAADSPATVELAQDDQDFIFIANTSDDPQSLAEAQARSDWPEWKATMDREIAQLQRLGTYTLTACPPARKPIGCKWVFRIKRDAAGHIIKYKARLVAQGFSQIPGVDYIETFAPVVRLKTLRILLAIATLLDLDVHVVDIVGAYLNGRLREEIYMRQPPLYENGHADVCRLHRTLYGLKQSGREWNLELDAAFKKLRFTRLISDQCVYIRTAANALCIVAVHVDDMTTLTSSAEATAALKRELAAHFEISDLGPIHQVVGLEVTRDRSAGTLTLRQSQYIDRILARFGMTEANPVDTPLDPHVRLRAHDGPENPELRALYQAIVGSLKYAALGMRPDIAHAVQQLSQYSSNPAPVHLTAAKRVLRYLKGTRDLGITYHRNQDNTQTPEPIGYSDADWGNDLDDRCSISGQVFLLAGGPITWSSRKQRTVAKSSMEAEYMAASTATSEIAWLRTFLSELGFPLSGPTPLYVDNQSAIASANAQVSHARTKHIDIHYHFVRKRITSNEVRACSDTQVLRRTWILRRGF</sequence>
<organism evidence="8 9">
    <name type="scientific">Pycnoporus cinnabarinus</name>
    <name type="common">Cinnabar-red polypore</name>
    <name type="synonym">Trametes cinnabarina</name>
    <dbReference type="NCBI Taxonomy" id="5643"/>
    <lineage>
        <taxon>Eukaryota</taxon>
        <taxon>Fungi</taxon>
        <taxon>Dikarya</taxon>
        <taxon>Basidiomycota</taxon>
        <taxon>Agaricomycotina</taxon>
        <taxon>Agaricomycetes</taxon>
        <taxon>Polyporales</taxon>
        <taxon>Polyporaceae</taxon>
        <taxon>Trametes</taxon>
    </lineage>
</organism>
<feature type="region of interest" description="Disordered" evidence="5">
    <location>
        <begin position="675"/>
        <end position="785"/>
    </location>
</feature>
<keyword evidence="4" id="KW-0863">Zinc-finger</keyword>
<evidence type="ECO:0000256" key="2">
    <source>
        <dbReference type="ARBA" id="ARBA00022750"/>
    </source>
</evidence>
<dbReference type="STRING" id="5643.A0A060SU89"/>
<dbReference type="InterPro" id="IPR054722">
    <property type="entry name" value="PolX-like_BBD"/>
</dbReference>
<reference evidence="8" key="1">
    <citation type="submission" date="2014-01" db="EMBL/GenBank/DDBJ databases">
        <title>The genome of the white-rot fungus Pycnoporus cinnabarinus: a basidiomycete model with a versatile arsenal for lignocellulosic biomass breakdown.</title>
        <authorList>
            <person name="Levasseur A."/>
            <person name="Lomascolo A."/>
            <person name="Ruiz-Duenas F.J."/>
            <person name="Uzan E."/>
            <person name="Piumi F."/>
            <person name="Kues U."/>
            <person name="Ram A.F.J."/>
            <person name="Murat C."/>
            <person name="Haon M."/>
            <person name="Benoit I."/>
            <person name="Arfi Y."/>
            <person name="Chevret D."/>
            <person name="Drula E."/>
            <person name="Kwon M.J."/>
            <person name="Gouret P."/>
            <person name="Lesage-Meessen L."/>
            <person name="Lombard V."/>
            <person name="Mariette J."/>
            <person name="Noirot C."/>
            <person name="Park J."/>
            <person name="Patyshakuliyeva A."/>
            <person name="Wieneger R.A.B."/>
            <person name="Wosten H.A.B."/>
            <person name="Martin F."/>
            <person name="Coutinho P.M."/>
            <person name="de Vries R."/>
            <person name="Martinez A.T."/>
            <person name="Klopp C."/>
            <person name="Pontarotti P."/>
            <person name="Henrissat B."/>
            <person name="Record E."/>
        </authorList>
    </citation>
    <scope>NUCLEOTIDE SEQUENCE [LARGE SCALE GENOMIC DNA]</scope>
    <source>
        <strain evidence="8">BRFM137</strain>
    </source>
</reference>
<dbReference type="SMART" id="SM00343">
    <property type="entry name" value="ZnF_C2HC"/>
    <property type="match status" value="1"/>
</dbReference>
<dbReference type="GO" id="GO:0006397">
    <property type="term" value="P:mRNA processing"/>
    <property type="evidence" value="ECO:0007669"/>
    <property type="project" value="UniProtKB-KW"/>
</dbReference>
<evidence type="ECO:0000256" key="5">
    <source>
        <dbReference type="SAM" id="MobiDB-lite"/>
    </source>
</evidence>
<dbReference type="SUPFAM" id="SSF53098">
    <property type="entry name" value="Ribonuclease H-like"/>
    <property type="match status" value="1"/>
</dbReference>
<feature type="domain" description="CCHC-type" evidence="6">
    <location>
        <begin position="144"/>
        <end position="158"/>
    </location>
</feature>
<dbReference type="PROSITE" id="PS50158">
    <property type="entry name" value="ZF_CCHC"/>
    <property type="match status" value="1"/>
</dbReference>
<evidence type="ECO:0000256" key="3">
    <source>
        <dbReference type="ARBA" id="ARBA00022884"/>
    </source>
</evidence>
<dbReference type="InterPro" id="IPR036397">
    <property type="entry name" value="RNaseH_sf"/>
</dbReference>
<dbReference type="HOGENOM" id="CLU_001650_5_0_1"/>
<accession>A0A060SU89</accession>
<keyword evidence="3" id="KW-0694">RNA-binding</keyword>
<dbReference type="Gene3D" id="3.30.420.10">
    <property type="entry name" value="Ribonuclease H-like superfamily/Ribonuclease H"/>
    <property type="match status" value="1"/>
</dbReference>
<dbReference type="Proteomes" id="UP000029665">
    <property type="component" value="Unassembled WGS sequence"/>
</dbReference>
<dbReference type="InterPro" id="IPR057670">
    <property type="entry name" value="SH3_retrovirus"/>
</dbReference>
<dbReference type="SUPFAM" id="SSF57756">
    <property type="entry name" value="Retrovirus zinc finger-like domains"/>
    <property type="match status" value="1"/>
</dbReference>
<evidence type="ECO:0000259" key="7">
    <source>
        <dbReference type="PROSITE" id="PS50994"/>
    </source>
</evidence>
<evidence type="ECO:0008006" key="10">
    <source>
        <dbReference type="Google" id="ProtNLM"/>
    </source>
</evidence>
<dbReference type="CDD" id="cd09272">
    <property type="entry name" value="RNase_HI_RT_Ty1"/>
    <property type="match status" value="1"/>
</dbReference>
<dbReference type="Pfam" id="PF22936">
    <property type="entry name" value="Pol_BBD"/>
    <property type="match status" value="1"/>
</dbReference>
<gene>
    <name evidence="8" type="ORF">BN946_scf185039.g10</name>
</gene>
<dbReference type="Pfam" id="PF07727">
    <property type="entry name" value="RVT_2"/>
    <property type="match status" value="1"/>
</dbReference>
<dbReference type="InterPro" id="IPR025724">
    <property type="entry name" value="GAG-pre-integrase_dom"/>
</dbReference>
<keyword evidence="4" id="KW-0862">Zinc</keyword>
<dbReference type="InterPro" id="IPR001584">
    <property type="entry name" value="Integrase_cat-core"/>
</dbReference>
<dbReference type="Pfam" id="PF13976">
    <property type="entry name" value="gag_pre-integrs"/>
    <property type="match status" value="1"/>
</dbReference>
<proteinExistence type="predicted"/>
<evidence type="ECO:0000256" key="4">
    <source>
        <dbReference type="PROSITE-ProRule" id="PRU00047"/>
    </source>
</evidence>
<dbReference type="InterPro" id="IPR036875">
    <property type="entry name" value="Znf_CCHC_sf"/>
</dbReference>
<evidence type="ECO:0000313" key="9">
    <source>
        <dbReference type="Proteomes" id="UP000029665"/>
    </source>
</evidence>
<evidence type="ECO:0000256" key="1">
    <source>
        <dbReference type="ARBA" id="ARBA00022664"/>
    </source>
</evidence>
<name>A0A060SU89_PYCCI</name>
<dbReference type="InterPro" id="IPR043502">
    <property type="entry name" value="DNA/RNA_pol_sf"/>
</dbReference>
<dbReference type="Pfam" id="PF00098">
    <property type="entry name" value="zf-CCHC"/>
    <property type="match status" value="1"/>
</dbReference>
<dbReference type="InterPro" id="IPR001878">
    <property type="entry name" value="Znf_CCHC"/>
</dbReference>
<evidence type="ECO:0000313" key="8">
    <source>
        <dbReference type="EMBL" id="CDO75774.1"/>
    </source>
</evidence>
<dbReference type="GO" id="GO:0004190">
    <property type="term" value="F:aspartic-type endopeptidase activity"/>
    <property type="evidence" value="ECO:0007669"/>
    <property type="project" value="UniProtKB-KW"/>
</dbReference>
<keyword evidence="1" id="KW-0507">mRNA processing</keyword>
<keyword evidence="2" id="KW-0645">Protease</keyword>
<dbReference type="PANTHER" id="PTHR11439:SF483">
    <property type="entry name" value="PEPTIDE SYNTHASE GLIP-LIKE, PUTATIVE (AFU_ORTHOLOGUE AFUA_3G12920)-RELATED"/>
    <property type="match status" value="1"/>
</dbReference>
<keyword evidence="2" id="KW-0378">Hydrolase</keyword>
<dbReference type="GO" id="GO:0008270">
    <property type="term" value="F:zinc ion binding"/>
    <property type="evidence" value="ECO:0007669"/>
    <property type="project" value="UniProtKB-KW"/>
</dbReference>
<feature type="compositionally biased region" description="Basic and acidic residues" evidence="5">
    <location>
        <begin position="751"/>
        <end position="762"/>
    </location>
</feature>
<keyword evidence="4" id="KW-0479">Metal-binding</keyword>
<keyword evidence="9" id="KW-1185">Reference proteome</keyword>
<dbReference type="Pfam" id="PF00665">
    <property type="entry name" value="rve"/>
    <property type="match status" value="1"/>
</dbReference>
<dbReference type="InterPro" id="IPR012337">
    <property type="entry name" value="RNaseH-like_sf"/>
</dbReference>
<dbReference type="InterPro" id="IPR013103">
    <property type="entry name" value="RVT_2"/>
</dbReference>
<dbReference type="OrthoDB" id="2776596at2759"/>